<evidence type="ECO:0000256" key="7">
    <source>
        <dbReference type="ARBA" id="ARBA00023125"/>
    </source>
</evidence>
<proteinExistence type="predicted"/>
<keyword evidence="3" id="KW-0963">Cytoplasm</keyword>
<evidence type="ECO:0000313" key="14">
    <source>
        <dbReference type="EMBL" id="ABW20004.1"/>
    </source>
</evidence>
<feature type="coiled-coil region" evidence="11">
    <location>
        <begin position="110"/>
        <end position="147"/>
    </location>
</feature>
<dbReference type="SMART" id="SM00448">
    <property type="entry name" value="REC"/>
    <property type="match status" value="1"/>
</dbReference>
<dbReference type="EMBL" id="CP000853">
    <property type="protein sequence ID" value="ABW20004.1"/>
    <property type="molecule type" value="Genomic_DNA"/>
</dbReference>
<evidence type="ECO:0000313" key="15">
    <source>
        <dbReference type="Proteomes" id="UP000000269"/>
    </source>
</evidence>
<feature type="domain" description="HTH araC/xylS-type" evidence="12">
    <location>
        <begin position="265"/>
        <end position="363"/>
    </location>
</feature>
<keyword evidence="6" id="KW-0805">Transcription regulation</keyword>
<dbReference type="GO" id="GO:0005737">
    <property type="term" value="C:cytoplasm"/>
    <property type="evidence" value="ECO:0007669"/>
    <property type="project" value="UniProtKB-SubCell"/>
</dbReference>
<dbReference type="Proteomes" id="UP000000269">
    <property type="component" value="Chromosome"/>
</dbReference>
<accession>A8MJM2</accession>
<evidence type="ECO:0000259" key="13">
    <source>
        <dbReference type="PROSITE" id="PS50110"/>
    </source>
</evidence>
<dbReference type="RefSeq" id="WP_012160311.1">
    <property type="nucleotide sequence ID" value="NC_009922.1"/>
</dbReference>
<dbReference type="HOGENOM" id="CLU_000445_5_0_9"/>
<evidence type="ECO:0000256" key="11">
    <source>
        <dbReference type="SAM" id="Coils"/>
    </source>
</evidence>
<dbReference type="Gene3D" id="3.40.50.2300">
    <property type="match status" value="1"/>
</dbReference>
<dbReference type="eggNOG" id="COG2207">
    <property type="taxonomic scope" value="Bacteria"/>
</dbReference>
<dbReference type="SMART" id="SM00342">
    <property type="entry name" value="HTH_ARAC"/>
    <property type="match status" value="1"/>
</dbReference>
<evidence type="ECO:0000256" key="10">
    <source>
        <dbReference type="PROSITE-ProRule" id="PRU00169"/>
    </source>
</evidence>
<dbReference type="eggNOG" id="COG4753">
    <property type="taxonomic scope" value="Bacteria"/>
</dbReference>
<evidence type="ECO:0000256" key="5">
    <source>
        <dbReference type="ARBA" id="ARBA00023012"/>
    </source>
</evidence>
<dbReference type="InterPro" id="IPR018060">
    <property type="entry name" value="HTH_AraC"/>
</dbReference>
<dbReference type="InterPro" id="IPR011006">
    <property type="entry name" value="CheY-like_superfamily"/>
</dbReference>
<feature type="domain" description="Response regulatory" evidence="13">
    <location>
        <begin position="3"/>
        <end position="121"/>
    </location>
</feature>
<comment type="function">
    <text evidence="9">May play the central regulatory role in sporulation. It may be an element of the effector pathway responsible for the activation of sporulation genes in response to nutritional stress. Spo0A may act in concert with spo0H (a sigma factor) to control the expression of some genes that are critical to the sporulation process.</text>
</comment>
<comment type="subcellular location">
    <subcellularLocation>
        <location evidence="1">Cytoplasm</location>
    </subcellularLocation>
</comment>
<keyword evidence="7" id="KW-0238">DNA-binding</keyword>
<dbReference type="GO" id="GO:0000160">
    <property type="term" value="P:phosphorelay signal transduction system"/>
    <property type="evidence" value="ECO:0007669"/>
    <property type="project" value="UniProtKB-KW"/>
</dbReference>
<keyword evidence="11" id="KW-0175">Coiled coil</keyword>
<dbReference type="GO" id="GO:0003700">
    <property type="term" value="F:DNA-binding transcription factor activity"/>
    <property type="evidence" value="ECO:0007669"/>
    <property type="project" value="InterPro"/>
</dbReference>
<keyword evidence="5" id="KW-0902">Two-component regulatory system</keyword>
<dbReference type="SUPFAM" id="SSF52172">
    <property type="entry name" value="CheY-like"/>
    <property type="match status" value="1"/>
</dbReference>
<gene>
    <name evidence="14" type="ordered locus">Clos_2472</name>
</gene>
<organism evidence="14 15">
    <name type="scientific">Alkaliphilus oremlandii (strain OhILAs)</name>
    <name type="common">Clostridium oremlandii (strain OhILAs)</name>
    <dbReference type="NCBI Taxonomy" id="350688"/>
    <lineage>
        <taxon>Bacteria</taxon>
        <taxon>Bacillati</taxon>
        <taxon>Bacillota</taxon>
        <taxon>Clostridia</taxon>
        <taxon>Peptostreptococcales</taxon>
        <taxon>Natronincolaceae</taxon>
        <taxon>Alkaliphilus</taxon>
    </lineage>
</organism>
<dbReference type="InterPro" id="IPR051552">
    <property type="entry name" value="HptR"/>
</dbReference>
<dbReference type="KEGG" id="aoe:Clos_2472"/>
<evidence type="ECO:0000256" key="6">
    <source>
        <dbReference type="ARBA" id="ARBA00023015"/>
    </source>
</evidence>
<evidence type="ECO:0000256" key="3">
    <source>
        <dbReference type="ARBA" id="ARBA00022490"/>
    </source>
</evidence>
<dbReference type="PANTHER" id="PTHR42713">
    <property type="entry name" value="HISTIDINE KINASE-RELATED"/>
    <property type="match status" value="1"/>
</dbReference>
<keyword evidence="15" id="KW-1185">Reference proteome</keyword>
<evidence type="ECO:0000259" key="12">
    <source>
        <dbReference type="PROSITE" id="PS01124"/>
    </source>
</evidence>
<evidence type="ECO:0000256" key="1">
    <source>
        <dbReference type="ARBA" id="ARBA00004496"/>
    </source>
</evidence>
<dbReference type="AlphaFoldDB" id="A8MJM2"/>
<dbReference type="PROSITE" id="PS01124">
    <property type="entry name" value="HTH_ARAC_FAMILY_2"/>
    <property type="match status" value="1"/>
</dbReference>
<sequence>MYKVMIVDDMEIIRRQIKRLPLWGEETGFHIVEEAEDGKDALDKLQKQSVDLLITDIKMPRIDGVELLKEVDEHQLARCVVFLSEHSEFSFAKEAIQYGIFDYLVKPVQREELQKLLLKAQQYIEEEREKESQLKKLEDRLSEKLEVYYPEHHIESIIQYISAGDAQQALPAIEAMVTDTGAALERDPIKTAVLLEKSYGEILKGIYQHHQWLDQFVDKALLVNINLTNCGDIEAMKVHIVAALGILEATIAQLILRGKKSPLIAEICSYVLENVEQSISISTISEVLFLTKNYIGDLFKQETGMTIGEYITMVKMERAKQLIAEGTLRNYEVADRLGYKDAEYFGKLFKKNVGLSPMEFKNALRDEARGR</sequence>
<evidence type="ECO:0000256" key="2">
    <source>
        <dbReference type="ARBA" id="ARBA00018672"/>
    </source>
</evidence>
<keyword evidence="4 10" id="KW-0597">Phosphoprotein</keyword>
<dbReference type="PANTHER" id="PTHR42713:SF3">
    <property type="entry name" value="TRANSCRIPTIONAL REGULATORY PROTEIN HPTR"/>
    <property type="match status" value="1"/>
</dbReference>
<protein>
    <recommendedName>
        <fullName evidence="2">Stage 0 sporulation protein A homolog</fullName>
    </recommendedName>
</protein>
<dbReference type="CDD" id="cd17536">
    <property type="entry name" value="REC_YesN-like"/>
    <property type="match status" value="1"/>
</dbReference>
<name>A8MJM2_ALKOO</name>
<dbReference type="InterPro" id="IPR009057">
    <property type="entry name" value="Homeodomain-like_sf"/>
</dbReference>
<reference evidence="15" key="1">
    <citation type="submission" date="2007-10" db="EMBL/GenBank/DDBJ databases">
        <title>Complete genome of Alkaliphilus oremlandii OhILAs.</title>
        <authorList>
            <person name="Copeland A."/>
            <person name="Lucas S."/>
            <person name="Lapidus A."/>
            <person name="Barry K."/>
            <person name="Detter J.C."/>
            <person name="Glavina del Rio T."/>
            <person name="Hammon N."/>
            <person name="Israni S."/>
            <person name="Dalin E."/>
            <person name="Tice H."/>
            <person name="Pitluck S."/>
            <person name="Chain P."/>
            <person name="Malfatti S."/>
            <person name="Shin M."/>
            <person name="Vergez L."/>
            <person name="Schmutz J."/>
            <person name="Larimer F."/>
            <person name="Land M."/>
            <person name="Hauser L."/>
            <person name="Kyrpides N."/>
            <person name="Mikhailova N."/>
            <person name="Stolz J.F."/>
            <person name="Dawson A."/>
            <person name="Fisher E."/>
            <person name="Crable B."/>
            <person name="Perera E."/>
            <person name="Lisak J."/>
            <person name="Ranganathan M."/>
            <person name="Basu P."/>
            <person name="Richardson P."/>
        </authorList>
    </citation>
    <scope>NUCLEOTIDE SEQUENCE [LARGE SCALE GENOMIC DNA]</scope>
    <source>
        <strain evidence="15">OhILAs</strain>
    </source>
</reference>
<dbReference type="SUPFAM" id="SSF46689">
    <property type="entry name" value="Homeodomain-like"/>
    <property type="match status" value="2"/>
</dbReference>
<dbReference type="PROSITE" id="PS50110">
    <property type="entry name" value="RESPONSE_REGULATORY"/>
    <property type="match status" value="1"/>
</dbReference>
<dbReference type="InterPro" id="IPR001789">
    <property type="entry name" value="Sig_transdc_resp-reg_receiver"/>
</dbReference>
<evidence type="ECO:0000256" key="9">
    <source>
        <dbReference type="ARBA" id="ARBA00024867"/>
    </source>
</evidence>
<dbReference type="Pfam" id="PF00072">
    <property type="entry name" value="Response_reg"/>
    <property type="match status" value="1"/>
</dbReference>
<dbReference type="STRING" id="350688.Clos_2472"/>
<dbReference type="Pfam" id="PF12833">
    <property type="entry name" value="HTH_18"/>
    <property type="match status" value="1"/>
</dbReference>
<feature type="modified residue" description="4-aspartylphosphate" evidence="10">
    <location>
        <position position="56"/>
    </location>
</feature>
<keyword evidence="8" id="KW-0804">Transcription</keyword>
<dbReference type="GO" id="GO:0043565">
    <property type="term" value="F:sequence-specific DNA binding"/>
    <property type="evidence" value="ECO:0007669"/>
    <property type="project" value="InterPro"/>
</dbReference>
<evidence type="ECO:0000256" key="8">
    <source>
        <dbReference type="ARBA" id="ARBA00023163"/>
    </source>
</evidence>
<evidence type="ECO:0000256" key="4">
    <source>
        <dbReference type="ARBA" id="ARBA00022553"/>
    </source>
</evidence>
<dbReference type="Gene3D" id="1.10.10.60">
    <property type="entry name" value="Homeodomain-like"/>
    <property type="match status" value="2"/>
</dbReference>